<proteinExistence type="predicted"/>
<evidence type="ECO:0000256" key="1">
    <source>
        <dbReference type="SAM" id="SignalP"/>
    </source>
</evidence>
<dbReference type="PANTHER" id="PTHR12697:SF5">
    <property type="entry name" value="DEOXYHYPUSINE HYDROXYLASE"/>
    <property type="match status" value="1"/>
</dbReference>
<dbReference type="Pfam" id="PF13646">
    <property type="entry name" value="HEAT_2"/>
    <property type="match status" value="2"/>
</dbReference>
<dbReference type="eggNOG" id="COG1413">
    <property type="taxonomic scope" value="Bacteria"/>
</dbReference>
<dbReference type="KEGG" id="dte:Dester_0499"/>
<dbReference type="EMBL" id="CP002543">
    <property type="protein sequence ID" value="ADY73151.1"/>
    <property type="molecule type" value="Genomic_DNA"/>
</dbReference>
<dbReference type="AlphaFoldDB" id="F0S2S9"/>
<reference evidence="3" key="2">
    <citation type="submission" date="2011-02" db="EMBL/GenBank/DDBJ databases">
        <title>The complete genome of Desulfurobacterium thermolithotrophum DSM 11699.</title>
        <authorList>
            <consortium name="US DOE Joint Genome Institute (JGI-PGF)"/>
            <person name="Lucas S."/>
            <person name="Copeland A."/>
            <person name="Lapidus A."/>
            <person name="Bruce D."/>
            <person name="Goodwin L."/>
            <person name="Pitluck S."/>
            <person name="Kyrpides N."/>
            <person name="Mavromatis K."/>
            <person name="Pagani I."/>
            <person name="Ivanova N."/>
            <person name="Mikhailova N."/>
            <person name="Daligault H."/>
            <person name="Detter J.C."/>
            <person name="Tapia R."/>
            <person name="Han C."/>
            <person name="Land M."/>
            <person name="Hauser L."/>
            <person name="Markowitz V."/>
            <person name="Cheng J.-F."/>
            <person name="Hugenholtz P."/>
            <person name="Woyke T."/>
            <person name="Wu D."/>
            <person name="Spring S."/>
            <person name="Brambilla E."/>
            <person name="Klenk H.-P."/>
            <person name="Eisen J.A."/>
        </authorList>
    </citation>
    <scope>NUCLEOTIDE SEQUENCE [LARGE SCALE GENOMIC DNA]</scope>
    <source>
        <strain evidence="3">DSM 11699 / BSA</strain>
    </source>
</reference>
<reference evidence="2 3" key="1">
    <citation type="journal article" date="2011" name="Stand. Genomic Sci.">
        <title>Complete genome sequence of the thermophilic sulfur-reducer Desulfurobacterium thermolithotrophum type strain (BSA(T)) from a deep-sea hydrothermal vent.</title>
        <authorList>
            <person name="Goker M."/>
            <person name="Daligault H."/>
            <person name="Mwirichia R."/>
            <person name="Lapidus A."/>
            <person name="Lucas S."/>
            <person name="Deshpande S."/>
            <person name="Pagani I."/>
            <person name="Tapia R."/>
            <person name="Cheng J.F."/>
            <person name="Goodwin L."/>
            <person name="Pitluck S."/>
            <person name="Liolios K."/>
            <person name="Ivanova N."/>
            <person name="Mavromatis K."/>
            <person name="Mikhailova N."/>
            <person name="Pati A."/>
            <person name="Chen A."/>
            <person name="Palaniappan K."/>
            <person name="Han C."/>
            <person name="Land M."/>
            <person name="Hauser L."/>
            <person name="Pan C."/>
            <person name="Brambilla E.M."/>
            <person name="Rohde M."/>
            <person name="Spring S."/>
            <person name="Sikorski J."/>
            <person name="Wirth R."/>
            <person name="Detter J.C."/>
            <person name="Woyke T."/>
            <person name="Bristow J."/>
            <person name="Eisen J.A."/>
            <person name="Markowitz V."/>
            <person name="Hugenholtz P."/>
            <person name="Kyrpides N.C."/>
            <person name="Klenk H.P."/>
        </authorList>
    </citation>
    <scope>NUCLEOTIDE SEQUENCE [LARGE SCALE GENOMIC DNA]</scope>
    <source>
        <strain evidence="3">DSM 11699 / BSA</strain>
    </source>
</reference>
<dbReference type="InParanoid" id="F0S2S9"/>
<dbReference type="Gene3D" id="1.25.10.10">
    <property type="entry name" value="Leucine-rich Repeat Variant"/>
    <property type="match status" value="2"/>
</dbReference>
<dbReference type="InterPro" id="IPR016024">
    <property type="entry name" value="ARM-type_fold"/>
</dbReference>
<dbReference type="OrthoDB" id="9784571at2"/>
<dbReference type="SUPFAM" id="SSF48371">
    <property type="entry name" value="ARM repeat"/>
    <property type="match status" value="1"/>
</dbReference>
<dbReference type="SMART" id="SM00567">
    <property type="entry name" value="EZ_HEAT"/>
    <property type="match status" value="3"/>
</dbReference>
<keyword evidence="3" id="KW-1185">Reference proteome</keyword>
<dbReference type="STRING" id="868864.Dester_0499"/>
<evidence type="ECO:0000313" key="2">
    <source>
        <dbReference type="EMBL" id="ADY73151.1"/>
    </source>
</evidence>
<keyword evidence="1" id="KW-0732">Signal</keyword>
<gene>
    <name evidence="2" type="ordered locus">Dester_0499</name>
</gene>
<protein>
    <submittedName>
        <fullName evidence="2">PBS lyase HEAT domain protein repeat-containing protein</fullName>
    </submittedName>
</protein>
<feature type="signal peptide" evidence="1">
    <location>
        <begin position="1"/>
        <end position="21"/>
    </location>
</feature>
<dbReference type="HOGENOM" id="CLU_684628_0_0_0"/>
<sequence>MRLKKLIYFLFLSISPIVANANSANELKIFKLNDPDPAVRKAAVFYLSQTGDPAYIPKFCEMLLKDKNEEVRAAAADGLGNFDDKRAEDCLLKALKKEKSERVKESIVSALVDFDDKKVGKLMCKLVDSKNPNIKRYALMALLQYKGLCDKKIFKLLKQENKSDLRTKFAEILGIHQYKPAKNYMMKLLNSRKDEDKLVALTYFKYYPTGDIVPKLEKILTKSTNEDLKSLAFDALIATDHQNAYKLIKKLLIKPTFKKKFALRLATIKTNLPPSVINSLIDDSDDITKIALLTYIGKHKLTNYCNFIEKNVYSKSNDVQAAAIWALGQVDCKDSVKILYELITNLELDDTIRKNAAIALANLNPKELKKNVKLIKKAYDNEIFDDIKDILKRALKKAQQEN</sequence>
<dbReference type="GO" id="GO:0016491">
    <property type="term" value="F:oxidoreductase activity"/>
    <property type="evidence" value="ECO:0007669"/>
    <property type="project" value="TreeGrafter"/>
</dbReference>
<feature type="chain" id="PRO_5003259900" evidence="1">
    <location>
        <begin position="22"/>
        <end position="402"/>
    </location>
</feature>
<dbReference type="RefSeq" id="WP_013638109.1">
    <property type="nucleotide sequence ID" value="NC_015185.1"/>
</dbReference>
<evidence type="ECO:0000313" key="3">
    <source>
        <dbReference type="Proteomes" id="UP000007102"/>
    </source>
</evidence>
<keyword evidence="2" id="KW-0456">Lyase</keyword>
<dbReference type="PANTHER" id="PTHR12697">
    <property type="entry name" value="PBS LYASE HEAT-LIKE PROTEIN"/>
    <property type="match status" value="1"/>
</dbReference>
<dbReference type="InterPro" id="IPR011989">
    <property type="entry name" value="ARM-like"/>
</dbReference>
<dbReference type="Proteomes" id="UP000007102">
    <property type="component" value="Chromosome"/>
</dbReference>
<dbReference type="InterPro" id="IPR004155">
    <property type="entry name" value="PBS_lyase_HEAT"/>
</dbReference>
<accession>F0S2S9</accession>
<organism evidence="2 3">
    <name type="scientific">Desulfurobacterium thermolithotrophum (strain DSM 11699 / BSA)</name>
    <dbReference type="NCBI Taxonomy" id="868864"/>
    <lineage>
        <taxon>Bacteria</taxon>
        <taxon>Pseudomonadati</taxon>
        <taxon>Aquificota</taxon>
        <taxon>Aquificia</taxon>
        <taxon>Desulfurobacteriales</taxon>
        <taxon>Desulfurobacteriaceae</taxon>
        <taxon>Desulfurobacterium</taxon>
    </lineage>
</organism>
<name>F0S2S9_DESTD</name>
<dbReference type="GO" id="GO:0016829">
    <property type="term" value="F:lyase activity"/>
    <property type="evidence" value="ECO:0007669"/>
    <property type="project" value="UniProtKB-KW"/>
</dbReference>